<organism evidence="2 3">
    <name type="scientific">Lentinula aciculospora</name>
    <dbReference type="NCBI Taxonomy" id="153920"/>
    <lineage>
        <taxon>Eukaryota</taxon>
        <taxon>Fungi</taxon>
        <taxon>Dikarya</taxon>
        <taxon>Basidiomycota</taxon>
        <taxon>Agaricomycotina</taxon>
        <taxon>Agaricomycetes</taxon>
        <taxon>Agaricomycetidae</taxon>
        <taxon>Agaricales</taxon>
        <taxon>Marasmiineae</taxon>
        <taxon>Omphalotaceae</taxon>
        <taxon>Lentinula</taxon>
    </lineage>
</organism>
<feature type="transmembrane region" description="Helical" evidence="1">
    <location>
        <begin position="29"/>
        <end position="49"/>
    </location>
</feature>
<evidence type="ECO:0000313" key="2">
    <source>
        <dbReference type="EMBL" id="KAJ4468311.1"/>
    </source>
</evidence>
<protein>
    <submittedName>
        <fullName evidence="2">Uncharacterized protein</fullName>
    </submittedName>
</protein>
<comment type="caution">
    <text evidence="2">The sequence shown here is derived from an EMBL/GenBank/DDBJ whole genome shotgun (WGS) entry which is preliminary data.</text>
</comment>
<proteinExistence type="predicted"/>
<accession>A0A9W8ZXK3</accession>
<sequence>MTIIHPRARKVPFTSNYLFPLTYHRTPNITLLVAGPIALALLAISESALARFRAGKRLQVTLPPGIVRPTEVEAEDSSVSQNATPLQAKLVKIDPPLSMRGSRCTSWLVYGNPVRPILSFFTLAILVLSLVLSPPQLGTNIEELSQAPTVIAYPSWASFRTLSHSQLRLFVAFASGVHGCFGIAETAELEADQDGGEDSSHR</sequence>
<name>A0A9W8ZXK3_9AGAR</name>
<dbReference type="Proteomes" id="UP001150266">
    <property type="component" value="Unassembled WGS sequence"/>
</dbReference>
<dbReference type="AlphaFoldDB" id="A0A9W8ZXK3"/>
<keyword evidence="1" id="KW-0812">Transmembrane</keyword>
<gene>
    <name evidence="2" type="ORF">J3R30DRAFT_3410390</name>
</gene>
<evidence type="ECO:0000256" key="1">
    <source>
        <dbReference type="SAM" id="Phobius"/>
    </source>
</evidence>
<keyword evidence="3" id="KW-1185">Reference proteome</keyword>
<keyword evidence="1" id="KW-1133">Transmembrane helix</keyword>
<keyword evidence="1" id="KW-0472">Membrane</keyword>
<evidence type="ECO:0000313" key="3">
    <source>
        <dbReference type="Proteomes" id="UP001150266"/>
    </source>
</evidence>
<dbReference type="EMBL" id="JAOTPV010000037">
    <property type="protein sequence ID" value="KAJ4468311.1"/>
    <property type="molecule type" value="Genomic_DNA"/>
</dbReference>
<reference evidence="2" key="1">
    <citation type="submission" date="2022-08" db="EMBL/GenBank/DDBJ databases">
        <title>A Global Phylogenomic Analysis of the Shiitake Genus Lentinula.</title>
        <authorList>
            <consortium name="DOE Joint Genome Institute"/>
            <person name="Sierra-Patev S."/>
            <person name="Min B."/>
            <person name="Naranjo-Ortiz M."/>
            <person name="Looney B."/>
            <person name="Konkel Z."/>
            <person name="Slot J.C."/>
            <person name="Sakamoto Y."/>
            <person name="Steenwyk J.L."/>
            <person name="Rokas A."/>
            <person name="Carro J."/>
            <person name="Camarero S."/>
            <person name="Ferreira P."/>
            <person name="Molpeceres G."/>
            <person name="Ruiz-Duenas F.J."/>
            <person name="Serrano A."/>
            <person name="Henrissat B."/>
            <person name="Drula E."/>
            <person name="Hughes K.W."/>
            <person name="Mata J.L."/>
            <person name="Ishikawa N.K."/>
            <person name="Vargas-Isla R."/>
            <person name="Ushijima S."/>
            <person name="Smith C.A."/>
            <person name="Ahrendt S."/>
            <person name="Andreopoulos W."/>
            <person name="He G."/>
            <person name="Labutti K."/>
            <person name="Lipzen A."/>
            <person name="Ng V."/>
            <person name="Riley R."/>
            <person name="Sandor L."/>
            <person name="Barry K."/>
            <person name="Martinez A.T."/>
            <person name="Xiao Y."/>
            <person name="Gibbons J.G."/>
            <person name="Terashima K."/>
            <person name="Grigoriev I.V."/>
            <person name="Hibbett D.S."/>
        </authorList>
    </citation>
    <scope>NUCLEOTIDE SEQUENCE</scope>
    <source>
        <strain evidence="2">JLM2183</strain>
    </source>
</reference>